<keyword evidence="2" id="KW-1185">Reference proteome</keyword>
<sequence>MRFELMANVICVTQPRDSERRRMMTHFAGLDVSVKDTSVCIPDEMVRICREMKVAS</sequence>
<protein>
    <submittedName>
        <fullName evidence="1">Uncharacterized protein</fullName>
    </submittedName>
</protein>
<accession>A0A2V3UGE8</accession>
<evidence type="ECO:0000313" key="2">
    <source>
        <dbReference type="Proteomes" id="UP000248021"/>
    </source>
</evidence>
<reference evidence="1 2" key="1">
    <citation type="submission" date="2018-05" db="EMBL/GenBank/DDBJ databases">
        <title>Genomic Encyclopedia of Type Strains, Phase IV (KMG-IV): sequencing the most valuable type-strain genomes for metagenomic binning, comparative biology and taxonomic classification.</title>
        <authorList>
            <person name="Goeker M."/>
        </authorList>
    </citation>
    <scope>NUCLEOTIDE SEQUENCE [LARGE SCALE GENOMIC DNA]</scope>
    <source>
        <strain evidence="1 2">DSM 6462</strain>
    </source>
</reference>
<organism evidence="1 2">
    <name type="scientific">Chelatococcus asaccharovorans</name>
    <dbReference type="NCBI Taxonomy" id="28210"/>
    <lineage>
        <taxon>Bacteria</taxon>
        <taxon>Pseudomonadati</taxon>
        <taxon>Pseudomonadota</taxon>
        <taxon>Alphaproteobacteria</taxon>
        <taxon>Hyphomicrobiales</taxon>
        <taxon>Chelatococcaceae</taxon>
        <taxon>Chelatococcus</taxon>
    </lineage>
</organism>
<dbReference type="AlphaFoldDB" id="A0A2V3UGE8"/>
<gene>
    <name evidence="1" type="ORF">C7450_10688</name>
</gene>
<comment type="caution">
    <text evidence="1">The sequence shown here is derived from an EMBL/GenBank/DDBJ whole genome shotgun (WGS) entry which is preliminary data.</text>
</comment>
<proteinExistence type="predicted"/>
<dbReference type="EMBL" id="QJJK01000006">
    <property type="protein sequence ID" value="PXW57916.1"/>
    <property type="molecule type" value="Genomic_DNA"/>
</dbReference>
<dbReference type="Proteomes" id="UP000248021">
    <property type="component" value="Unassembled WGS sequence"/>
</dbReference>
<name>A0A2V3UGE8_9HYPH</name>
<evidence type="ECO:0000313" key="1">
    <source>
        <dbReference type="EMBL" id="PXW57916.1"/>
    </source>
</evidence>